<name>D6W9H5_TRICA</name>
<dbReference type="AlphaFoldDB" id="D6W9H5"/>
<keyword evidence="1" id="KW-0472">Membrane</keyword>
<dbReference type="Proteomes" id="UP000007266">
    <property type="component" value="Linkage group 2"/>
</dbReference>
<gene>
    <name evidence="2" type="primary">GLEAN_00579</name>
    <name evidence="2" type="ORF">TcasGA2_TC000579</name>
</gene>
<keyword evidence="1" id="KW-1133">Transmembrane helix</keyword>
<protein>
    <submittedName>
        <fullName evidence="2">Uncharacterized protein</fullName>
    </submittedName>
</protein>
<evidence type="ECO:0000256" key="1">
    <source>
        <dbReference type="SAM" id="Phobius"/>
    </source>
</evidence>
<sequence>MSKVHRLRAKVRPADRRKDIERHLNGKVQFCFFPIMLHYRKSDRPLVPINFFGAAVNPDFFPNEFRRPYSGRLDISALLRRFLELYLLLNVSAVAGMNFLRLLPTTLETS</sequence>
<evidence type="ECO:0000313" key="2">
    <source>
        <dbReference type="EMBL" id="EEZ98153.1"/>
    </source>
</evidence>
<feature type="transmembrane region" description="Helical" evidence="1">
    <location>
        <begin position="82"/>
        <end position="100"/>
    </location>
</feature>
<dbReference type="EMBL" id="KQ971312">
    <property type="protein sequence ID" value="EEZ98153.1"/>
    <property type="molecule type" value="Genomic_DNA"/>
</dbReference>
<organism evidence="2 3">
    <name type="scientific">Tribolium castaneum</name>
    <name type="common">Red flour beetle</name>
    <dbReference type="NCBI Taxonomy" id="7070"/>
    <lineage>
        <taxon>Eukaryota</taxon>
        <taxon>Metazoa</taxon>
        <taxon>Ecdysozoa</taxon>
        <taxon>Arthropoda</taxon>
        <taxon>Hexapoda</taxon>
        <taxon>Insecta</taxon>
        <taxon>Pterygota</taxon>
        <taxon>Neoptera</taxon>
        <taxon>Endopterygota</taxon>
        <taxon>Coleoptera</taxon>
        <taxon>Polyphaga</taxon>
        <taxon>Cucujiformia</taxon>
        <taxon>Tenebrionidae</taxon>
        <taxon>Tenebrionidae incertae sedis</taxon>
        <taxon>Tribolium</taxon>
    </lineage>
</organism>
<proteinExistence type="predicted"/>
<dbReference type="HOGENOM" id="CLU_2174171_0_0_1"/>
<evidence type="ECO:0000313" key="3">
    <source>
        <dbReference type="Proteomes" id="UP000007266"/>
    </source>
</evidence>
<reference evidence="2 3" key="1">
    <citation type="journal article" date="2008" name="Nature">
        <title>The genome of the model beetle and pest Tribolium castaneum.</title>
        <authorList>
            <consortium name="Tribolium Genome Sequencing Consortium"/>
            <person name="Richards S."/>
            <person name="Gibbs R.A."/>
            <person name="Weinstock G.M."/>
            <person name="Brown S.J."/>
            <person name="Denell R."/>
            <person name="Beeman R.W."/>
            <person name="Gibbs R."/>
            <person name="Beeman R.W."/>
            <person name="Brown S.J."/>
            <person name="Bucher G."/>
            <person name="Friedrich M."/>
            <person name="Grimmelikhuijzen C.J."/>
            <person name="Klingler M."/>
            <person name="Lorenzen M."/>
            <person name="Richards S."/>
            <person name="Roth S."/>
            <person name="Schroder R."/>
            <person name="Tautz D."/>
            <person name="Zdobnov E.M."/>
            <person name="Muzny D."/>
            <person name="Gibbs R.A."/>
            <person name="Weinstock G.M."/>
            <person name="Attaway T."/>
            <person name="Bell S."/>
            <person name="Buhay C.J."/>
            <person name="Chandrabose M.N."/>
            <person name="Chavez D."/>
            <person name="Clerk-Blankenburg K.P."/>
            <person name="Cree A."/>
            <person name="Dao M."/>
            <person name="Davis C."/>
            <person name="Chacko J."/>
            <person name="Dinh H."/>
            <person name="Dugan-Rocha S."/>
            <person name="Fowler G."/>
            <person name="Garner T.T."/>
            <person name="Garnes J."/>
            <person name="Gnirke A."/>
            <person name="Hawes A."/>
            <person name="Hernandez J."/>
            <person name="Hines S."/>
            <person name="Holder M."/>
            <person name="Hume J."/>
            <person name="Jhangiani S.N."/>
            <person name="Joshi V."/>
            <person name="Khan Z.M."/>
            <person name="Jackson L."/>
            <person name="Kovar C."/>
            <person name="Kowis A."/>
            <person name="Lee S."/>
            <person name="Lewis L.R."/>
            <person name="Margolis J."/>
            <person name="Morgan M."/>
            <person name="Nazareth L.V."/>
            <person name="Nguyen N."/>
            <person name="Okwuonu G."/>
            <person name="Parker D."/>
            <person name="Richards S."/>
            <person name="Ruiz S.J."/>
            <person name="Santibanez J."/>
            <person name="Savard J."/>
            <person name="Scherer S.E."/>
            <person name="Schneider B."/>
            <person name="Sodergren E."/>
            <person name="Tautz D."/>
            <person name="Vattahil S."/>
            <person name="Villasana D."/>
            <person name="White C.S."/>
            <person name="Wright R."/>
            <person name="Park Y."/>
            <person name="Beeman R.W."/>
            <person name="Lord J."/>
            <person name="Oppert B."/>
            <person name="Lorenzen M."/>
            <person name="Brown S."/>
            <person name="Wang L."/>
            <person name="Savard J."/>
            <person name="Tautz D."/>
            <person name="Richards S."/>
            <person name="Weinstock G."/>
            <person name="Gibbs R.A."/>
            <person name="Liu Y."/>
            <person name="Worley K."/>
            <person name="Weinstock G."/>
            <person name="Elsik C.G."/>
            <person name="Reese J.T."/>
            <person name="Elhaik E."/>
            <person name="Landan G."/>
            <person name="Graur D."/>
            <person name="Arensburger P."/>
            <person name="Atkinson P."/>
            <person name="Beeman R.W."/>
            <person name="Beidler J."/>
            <person name="Brown S.J."/>
            <person name="Demuth J.P."/>
            <person name="Drury D.W."/>
            <person name="Du Y.Z."/>
            <person name="Fujiwara H."/>
            <person name="Lorenzen M."/>
            <person name="Maselli V."/>
            <person name="Osanai M."/>
            <person name="Park Y."/>
            <person name="Robertson H.M."/>
            <person name="Tu Z."/>
            <person name="Wang J.J."/>
            <person name="Wang S."/>
            <person name="Richards S."/>
            <person name="Song H."/>
            <person name="Zhang L."/>
            <person name="Sodergren E."/>
            <person name="Werner D."/>
            <person name="Stanke M."/>
            <person name="Morgenstern B."/>
            <person name="Solovyev V."/>
            <person name="Kosarev P."/>
            <person name="Brown G."/>
            <person name="Chen H.C."/>
            <person name="Ermolaeva O."/>
            <person name="Hlavina W."/>
            <person name="Kapustin Y."/>
            <person name="Kiryutin B."/>
            <person name="Kitts P."/>
            <person name="Maglott D."/>
            <person name="Pruitt K."/>
            <person name="Sapojnikov V."/>
            <person name="Souvorov A."/>
            <person name="Mackey A.J."/>
            <person name="Waterhouse R.M."/>
            <person name="Wyder S."/>
            <person name="Zdobnov E.M."/>
            <person name="Zdobnov E.M."/>
            <person name="Wyder S."/>
            <person name="Kriventseva E.V."/>
            <person name="Kadowaki T."/>
            <person name="Bork P."/>
            <person name="Aranda M."/>
            <person name="Bao R."/>
            <person name="Beermann A."/>
            <person name="Berns N."/>
            <person name="Bolognesi R."/>
            <person name="Bonneton F."/>
            <person name="Bopp D."/>
            <person name="Brown S.J."/>
            <person name="Bucher G."/>
            <person name="Butts T."/>
            <person name="Chaumot A."/>
            <person name="Denell R.E."/>
            <person name="Ferrier D.E."/>
            <person name="Friedrich M."/>
            <person name="Gordon C.M."/>
            <person name="Jindra M."/>
            <person name="Klingler M."/>
            <person name="Lan Q."/>
            <person name="Lattorff H.M."/>
            <person name="Laudet V."/>
            <person name="von Levetsow C."/>
            <person name="Liu Z."/>
            <person name="Lutz R."/>
            <person name="Lynch J.A."/>
            <person name="da Fonseca R.N."/>
            <person name="Posnien N."/>
            <person name="Reuter R."/>
            <person name="Roth S."/>
            <person name="Savard J."/>
            <person name="Schinko J.B."/>
            <person name="Schmitt C."/>
            <person name="Schoppmeier M."/>
            <person name="Schroder R."/>
            <person name="Shippy T.D."/>
            <person name="Simonnet F."/>
            <person name="Marques-Souza H."/>
            <person name="Tautz D."/>
            <person name="Tomoyasu Y."/>
            <person name="Trauner J."/>
            <person name="Van der Zee M."/>
            <person name="Vervoort M."/>
            <person name="Wittkopp N."/>
            <person name="Wimmer E.A."/>
            <person name="Yang X."/>
            <person name="Jones A.K."/>
            <person name="Sattelle D.B."/>
            <person name="Ebert P.R."/>
            <person name="Nelson D."/>
            <person name="Scott J.G."/>
            <person name="Beeman R.W."/>
            <person name="Muthukrishnan S."/>
            <person name="Kramer K.J."/>
            <person name="Arakane Y."/>
            <person name="Beeman R.W."/>
            <person name="Zhu Q."/>
            <person name="Hogenkamp D."/>
            <person name="Dixit R."/>
            <person name="Oppert B."/>
            <person name="Jiang H."/>
            <person name="Zou Z."/>
            <person name="Marshall J."/>
            <person name="Elpidina E."/>
            <person name="Vinokurov K."/>
            <person name="Oppert C."/>
            <person name="Zou Z."/>
            <person name="Evans J."/>
            <person name="Lu Z."/>
            <person name="Zhao P."/>
            <person name="Sumathipala N."/>
            <person name="Altincicek B."/>
            <person name="Vilcinskas A."/>
            <person name="Williams M."/>
            <person name="Hultmark D."/>
            <person name="Hetru C."/>
            <person name="Jiang H."/>
            <person name="Grimmelikhuijzen C.J."/>
            <person name="Hauser F."/>
            <person name="Cazzamali G."/>
            <person name="Williamson M."/>
            <person name="Park Y."/>
            <person name="Li B."/>
            <person name="Tanaka Y."/>
            <person name="Predel R."/>
            <person name="Neupert S."/>
            <person name="Schachtner J."/>
            <person name="Verleyen P."/>
            <person name="Raible F."/>
            <person name="Bork P."/>
            <person name="Friedrich M."/>
            <person name="Walden K.K."/>
            <person name="Robertson H.M."/>
            <person name="Angeli S."/>
            <person name="Foret S."/>
            <person name="Bucher G."/>
            <person name="Schuetz S."/>
            <person name="Maleszka R."/>
            <person name="Wimmer E.A."/>
            <person name="Beeman R.W."/>
            <person name="Lorenzen M."/>
            <person name="Tomoyasu Y."/>
            <person name="Miller S.C."/>
            <person name="Grossmann D."/>
            <person name="Bucher G."/>
        </authorList>
    </citation>
    <scope>NUCLEOTIDE SEQUENCE [LARGE SCALE GENOMIC DNA]</scope>
    <source>
        <strain evidence="2 3">Georgia GA2</strain>
    </source>
</reference>
<reference evidence="2 3" key="2">
    <citation type="journal article" date="2010" name="Nucleic Acids Res.">
        <title>BeetleBase in 2010: revisions to provide comprehensive genomic information for Tribolium castaneum.</title>
        <authorList>
            <person name="Kim H.S."/>
            <person name="Murphy T."/>
            <person name="Xia J."/>
            <person name="Caragea D."/>
            <person name="Park Y."/>
            <person name="Beeman R.W."/>
            <person name="Lorenzen M.D."/>
            <person name="Butcher S."/>
            <person name="Manak J.R."/>
            <person name="Brown S.J."/>
        </authorList>
    </citation>
    <scope>GENOME REANNOTATION</scope>
    <source>
        <strain evidence="2 3">Georgia GA2</strain>
    </source>
</reference>
<keyword evidence="3" id="KW-1185">Reference proteome</keyword>
<keyword evidence="1" id="KW-0812">Transmembrane</keyword>
<accession>D6W9H5</accession>